<gene>
    <name evidence="1" type="ordered locus">SACE_5527</name>
</gene>
<keyword evidence="2" id="KW-1185">Reference proteome</keyword>
<dbReference type="HOGENOM" id="CLU_055261_14_1_11"/>
<evidence type="ECO:0000313" key="1">
    <source>
        <dbReference type="EMBL" id="CAM04718.1"/>
    </source>
</evidence>
<sequence>MALCAHFARLHQFKRPGARYGRRADVHLGLLQSGYVLICYRQIPASF</sequence>
<protein>
    <submittedName>
        <fullName evidence="1">Transposase</fullName>
    </submittedName>
</protein>
<proteinExistence type="predicted"/>
<dbReference type="EMBL" id="AM420293">
    <property type="protein sequence ID" value="CAM04718.1"/>
    <property type="molecule type" value="Genomic_DNA"/>
</dbReference>
<reference evidence="1 2" key="1">
    <citation type="journal article" date="2007" name="Nat. Biotechnol.">
        <title>Complete genome sequence of the erythromycin-producing bacterium Saccharopolyspora erythraea NRRL23338.</title>
        <authorList>
            <person name="Oliynyk M."/>
            <person name="Samborskyy M."/>
            <person name="Lester J.B."/>
            <person name="Mironenko T."/>
            <person name="Scott N."/>
            <person name="Dickens S."/>
            <person name="Haydock S.F."/>
            <person name="Leadlay P.F."/>
        </authorList>
    </citation>
    <scope>NUCLEOTIDE SEQUENCE [LARGE SCALE GENOMIC DNA]</scope>
    <source>
        <strain evidence="2">ATCC 11635 / DSM 40517 / JCM 4748 / NBRC 13426 / NCIMB 8594 / NRRL 2338</strain>
    </source>
</reference>
<name>A4FKZ3_SACEN</name>
<organism evidence="1 2">
    <name type="scientific">Saccharopolyspora erythraea (strain ATCC 11635 / DSM 40517 / JCM 4748 / NBRC 13426 / NCIMB 8594 / NRRL 2338)</name>
    <dbReference type="NCBI Taxonomy" id="405948"/>
    <lineage>
        <taxon>Bacteria</taxon>
        <taxon>Bacillati</taxon>
        <taxon>Actinomycetota</taxon>
        <taxon>Actinomycetes</taxon>
        <taxon>Pseudonocardiales</taxon>
        <taxon>Pseudonocardiaceae</taxon>
        <taxon>Saccharopolyspora</taxon>
    </lineage>
</organism>
<dbReference type="KEGG" id="sen:SACE_5527"/>
<dbReference type="AlphaFoldDB" id="A4FKZ3"/>
<dbReference type="Proteomes" id="UP000006728">
    <property type="component" value="Chromosome"/>
</dbReference>
<accession>A4FKZ3</accession>
<evidence type="ECO:0000313" key="2">
    <source>
        <dbReference type="Proteomes" id="UP000006728"/>
    </source>
</evidence>